<dbReference type="InterPro" id="IPR036291">
    <property type="entry name" value="NAD(P)-bd_dom_sf"/>
</dbReference>
<dbReference type="EMBL" id="CP121671">
    <property type="protein sequence ID" value="WFT76042.1"/>
    <property type="molecule type" value="Genomic_DNA"/>
</dbReference>
<dbReference type="Proteomes" id="UP001221597">
    <property type="component" value="Chromosome"/>
</dbReference>
<organism evidence="2 3">
    <name type="scientific">Halobacillus naozhouensis</name>
    <dbReference type="NCBI Taxonomy" id="554880"/>
    <lineage>
        <taxon>Bacteria</taxon>
        <taxon>Bacillati</taxon>
        <taxon>Bacillota</taxon>
        <taxon>Bacilli</taxon>
        <taxon>Bacillales</taxon>
        <taxon>Bacillaceae</taxon>
        <taxon>Halobacillus</taxon>
    </lineage>
</organism>
<dbReference type="Pfam" id="PF13460">
    <property type="entry name" value="NAD_binding_10"/>
    <property type="match status" value="1"/>
</dbReference>
<reference evidence="2 3" key="1">
    <citation type="submission" date="2023-04" db="EMBL/GenBank/DDBJ databases">
        <title>Genome sequence of Halobacillus naozhouensis KACC 21980.</title>
        <authorList>
            <person name="Kim S."/>
            <person name="Heo J."/>
            <person name="Kwon S.-W."/>
        </authorList>
    </citation>
    <scope>NUCLEOTIDE SEQUENCE [LARGE SCALE GENOMIC DNA]</scope>
    <source>
        <strain evidence="2 3">KCTC 13234</strain>
    </source>
</reference>
<dbReference type="InterPro" id="IPR016040">
    <property type="entry name" value="NAD(P)-bd_dom"/>
</dbReference>
<protein>
    <submittedName>
        <fullName evidence="2">NAD(P)H-binding protein</fullName>
    </submittedName>
</protein>
<evidence type="ECO:0000259" key="1">
    <source>
        <dbReference type="Pfam" id="PF13460"/>
    </source>
</evidence>
<dbReference type="PANTHER" id="PTHR43355:SF2">
    <property type="entry name" value="FLAVIN REDUCTASE (NADPH)"/>
    <property type="match status" value="1"/>
</dbReference>
<proteinExistence type="predicted"/>
<dbReference type="InterPro" id="IPR051606">
    <property type="entry name" value="Polyketide_Oxido-like"/>
</dbReference>
<gene>
    <name evidence="2" type="ORF">P9989_06675</name>
</gene>
<feature type="domain" description="NAD(P)-binding" evidence="1">
    <location>
        <begin position="7"/>
        <end position="194"/>
    </location>
</feature>
<dbReference type="Gene3D" id="3.40.50.720">
    <property type="entry name" value="NAD(P)-binding Rossmann-like Domain"/>
    <property type="match status" value="1"/>
</dbReference>
<evidence type="ECO:0000313" key="3">
    <source>
        <dbReference type="Proteomes" id="UP001221597"/>
    </source>
</evidence>
<keyword evidence="3" id="KW-1185">Reference proteome</keyword>
<dbReference type="PANTHER" id="PTHR43355">
    <property type="entry name" value="FLAVIN REDUCTASE (NADPH)"/>
    <property type="match status" value="1"/>
</dbReference>
<name>A0ABY8J1V1_9BACI</name>
<evidence type="ECO:0000313" key="2">
    <source>
        <dbReference type="EMBL" id="WFT76042.1"/>
    </source>
</evidence>
<accession>A0ABY8J1V1</accession>
<dbReference type="RefSeq" id="WP_283078000.1">
    <property type="nucleotide sequence ID" value="NZ_CP121671.1"/>
</dbReference>
<dbReference type="SUPFAM" id="SSF51735">
    <property type="entry name" value="NAD(P)-binding Rossmann-fold domains"/>
    <property type="match status" value="1"/>
</dbReference>
<sequence>MKIAVFGATGRVGSRVVNKATEENIEVNALVRDRARAQEMIPNAHLIEGNAKNPEDVEATIQGCDIVFSGLGTDKTTTLSQAVRAMIQSMNKYKVDRIITIGTAGILNSRVEEGSYRFQTSESKRRQTFAAEEHLFVFGALTGSNLSWTILCPTYLPDGEAAGRIRHEVNYLPVDGKKITVGDTAQFAFEEIKESRFPRSRVGLSE</sequence>